<reference evidence="1" key="2">
    <citation type="submission" date="2025-08" db="UniProtKB">
        <authorList>
            <consortium name="Ensembl"/>
        </authorList>
    </citation>
    <scope>IDENTIFICATION</scope>
</reference>
<dbReference type="InterPro" id="IPR002048">
    <property type="entry name" value="EF_hand_dom"/>
</dbReference>
<evidence type="ECO:0000313" key="1">
    <source>
        <dbReference type="Ensembl" id="ENSCMUP00000033788.1"/>
    </source>
</evidence>
<dbReference type="PROSITE" id="PS50222">
    <property type="entry name" value="EF_HAND_2"/>
    <property type="match status" value="1"/>
</dbReference>
<dbReference type="SUPFAM" id="SSF47473">
    <property type="entry name" value="EF-hand"/>
    <property type="match status" value="1"/>
</dbReference>
<dbReference type="Proteomes" id="UP000694553">
    <property type="component" value="Unassembled WGS sequence"/>
</dbReference>
<dbReference type="GO" id="GO:0005509">
    <property type="term" value="F:calcium ion binding"/>
    <property type="evidence" value="ECO:0007669"/>
    <property type="project" value="InterPro"/>
</dbReference>
<dbReference type="OMA" id="CISFKAF"/>
<accession>A0A8U7MMK6</accession>
<keyword evidence="2" id="KW-1185">Reference proteome</keyword>
<dbReference type="Gene3D" id="1.10.238.10">
    <property type="entry name" value="EF-hand"/>
    <property type="match status" value="1"/>
</dbReference>
<name>A0A8U7MMK6_CORMO</name>
<reference evidence="2" key="1">
    <citation type="submission" date="2019-10" db="EMBL/GenBank/DDBJ databases">
        <title>Corvus moneduloides (New Caledonian crow) genome, bCorMon1, primary haplotype.</title>
        <authorList>
            <person name="Rutz C."/>
            <person name="Fungtammasan C."/>
            <person name="Mountcastle J."/>
            <person name="Formenti G."/>
            <person name="Chow W."/>
            <person name="Howe K."/>
            <person name="Steele M.P."/>
            <person name="Fernandes J."/>
            <person name="Gilbert M.T.P."/>
            <person name="Fedrigo O."/>
            <person name="Jarvis E.D."/>
            <person name="Gemmell N."/>
        </authorList>
    </citation>
    <scope>NUCLEOTIDE SEQUENCE [LARGE SCALE GENOMIC DNA]</scope>
</reference>
<dbReference type="InterPro" id="IPR011992">
    <property type="entry name" value="EF-hand-dom_pair"/>
</dbReference>
<reference evidence="1" key="3">
    <citation type="submission" date="2025-09" db="UniProtKB">
        <authorList>
            <consortium name="Ensembl"/>
        </authorList>
    </citation>
    <scope>IDENTIFICATION</scope>
</reference>
<dbReference type="CDD" id="cd00051">
    <property type="entry name" value="EFh"/>
    <property type="match status" value="1"/>
</dbReference>
<evidence type="ECO:0000313" key="2">
    <source>
        <dbReference type="Proteomes" id="UP000694553"/>
    </source>
</evidence>
<dbReference type="Ensembl" id="ENSCMUT00000035592.1">
    <property type="protein sequence ID" value="ENSCMUP00000033788.1"/>
    <property type="gene ID" value="ENSCMUG00000001993.2"/>
</dbReference>
<organism evidence="1 2">
    <name type="scientific">Corvus moneduloides</name>
    <name type="common">New Caledonian crow</name>
    <dbReference type="NCBI Taxonomy" id="1196302"/>
    <lineage>
        <taxon>Eukaryota</taxon>
        <taxon>Metazoa</taxon>
        <taxon>Chordata</taxon>
        <taxon>Craniata</taxon>
        <taxon>Vertebrata</taxon>
        <taxon>Euteleostomi</taxon>
        <taxon>Archelosauria</taxon>
        <taxon>Archosauria</taxon>
        <taxon>Dinosauria</taxon>
        <taxon>Saurischia</taxon>
        <taxon>Theropoda</taxon>
        <taxon>Coelurosauria</taxon>
        <taxon>Aves</taxon>
        <taxon>Neognathae</taxon>
        <taxon>Neoaves</taxon>
        <taxon>Telluraves</taxon>
        <taxon>Australaves</taxon>
        <taxon>Passeriformes</taxon>
        <taxon>Corvoidea</taxon>
        <taxon>Corvidae</taxon>
        <taxon>Corvus</taxon>
    </lineage>
</organism>
<protein>
    <submittedName>
        <fullName evidence="1">Uncharacterized protein</fullName>
    </submittedName>
</protein>
<dbReference type="AlphaFoldDB" id="A0A8U7MMK6"/>
<sequence length="147" mass="17175">MVLYVMCIVSFSKYRLWKHFFSRTCSEDSKGYLSREDSTVGLVMFFYLFIFYIFLGPLFEKFLNLMSAKKVAQLNSNGTSKYLQERGFLTFEDFKRAFNSVSPKLSEKIVFEAIREVNQDSDGCISFKAFESAMKYGRDEVSPMYFA</sequence>
<proteinExistence type="predicted"/>